<dbReference type="EMBL" id="JABEBT010000093">
    <property type="protein sequence ID" value="KAF7632820.1"/>
    <property type="molecule type" value="Genomic_DNA"/>
</dbReference>
<keyword evidence="5 7" id="KW-0472">Membrane</keyword>
<evidence type="ECO:0000256" key="5">
    <source>
        <dbReference type="ARBA" id="ARBA00023136"/>
    </source>
</evidence>
<reference evidence="8" key="1">
    <citation type="journal article" date="2020" name="Ecol. Evol.">
        <title>Genome structure and content of the rice root-knot nematode (Meloidogyne graminicola).</title>
        <authorList>
            <person name="Phan N.T."/>
            <person name="Danchin E.G.J."/>
            <person name="Klopp C."/>
            <person name="Perfus-Barbeoch L."/>
            <person name="Kozlowski D.K."/>
            <person name="Koutsovoulos G.D."/>
            <person name="Lopez-Roques C."/>
            <person name="Bouchez O."/>
            <person name="Zahm M."/>
            <person name="Besnard G."/>
            <person name="Bellafiore S."/>
        </authorList>
    </citation>
    <scope>NUCLEOTIDE SEQUENCE</scope>
    <source>
        <strain evidence="8">VN-18</strain>
    </source>
</reference>
<dbReference type="AlphaFoldDB" id="A0A8S9ZHJ4"/>
<keyword evidence="9" id="KW-1185">Reference proteome</keyword>
<dbReference type="Pfam" id="PF01130">
    <property type="entry name" value="CD36"/>
    <property type="match status" value="3"/>
</dbReference>
<keyword evidence="3 7" id="KW-0812">Transmembrane</keyword>
<dbReference type="GO" id="GO:0005737">
    <property type="term" value="C:cytoplasm"/>
    <property type="evidence" value="ECO:0007669"/>
    <property type="project" value="TreeGrafter"/>
</dbReference>
<evidence type="ECO:0000256" key="4">
    <source>
        <dbReference type="ARBA" id="ARBA00022989"/>
    </source>
</evidence>
<dbReference type="Proteomes" id="UP000605970">
    <property type="component" value="Unassembled WGS sequence"/>
</dbReference>
<feature type="transmembrane region" description="Helical" evidence="7">
    <location>
        <begin position="978"/>
        <end position="1002"/>
    </location>
</feature>
<keyword evidence="6" id="KW-0325">Glycoprotein</keyword>
<comment type="caution">
    <text evidence="8">The sequence shown here is derived from an EMBL/GenBank/DDBJ whole genome shotgun (WGS) entry which is preliminary data.</text>
</comment>
<evidence type="ECO:0000313" key="9">
    <source>
        <dbReference type="Proteomes" id="UP000605970"/>
    </source>
</evidence>
<feature type="transmembrane region" description="Helical" evidence="7">
    <location>
        <begin position="20"/>
        <end position="42"/>
    </location>
</feature>
<feature type="transmembrane region" description="Helical" evidence="7">
    <location>
        <begin position="516"/>
        <end position="535"/>
    </location>
</feature>
<comment type="similarity">
    <text evidence="2">Belongs to the CD36 family.</text>
</comment>
<organism evidence="8 9">
    <name type="scientific">Meloidogyne graminicola</name>
    <dbReference type="NCBI Taxonomy" id="189291"/>
    <lineage>
        <taxon>Eukaryota</taxon>
        <taxon>Metazoa</taxon>
        <taxon>Ecdysozoa</taxon>
        <taxon>Nematoda</taxon>
        <taxon>Chromadorea</taxon>
        <taxon>Rhabditida</taxon>
        <taxon>Tylenchina</taxon>
        <taxon>Tylenchomorpha</taxon>
        <taxon>Tylenchoidea</taxon>
        <taxon>Meloidogynidae</taxon>
        <taxon>Meloidogyninae</taxon>
        <taxon>Meloidogyne</taxon>
    </lineage>
</organism>
<dbReference type="PRINTS" id="PR01609">
    <property type="entry name" value="CD36FAMILY"/>
</dbReference>
<name>A0A8S9ZHJ4_9BILA</name>
<dbReference type="OrthoDB" id="18585at2759"/>
<sequence>MERKKIYKYLPANTKKWHLFTFSAFVISLIIFLISFATFIFLQTMIEFNIRQTSNLDTGTILLDKWSNPQYFIRTNMFTFSVKNPDEVTKGAIPNVTKLGPYSFDQKQTRKIHSRGNGSVIYETFQYYYFNEEASCKECSLYNRIWIPNLVYQKFVEAASKPAMKPAIAALLVQTPFLEVEVGELIFDGYADPFIDQICSLPVVNFVCEQILELPDRIGLYYKKNGSSTGIFEVEDGHKDNGESLGRIITWNNRTSLPEYWWESPQTRRIDGTDGTLMPPYVSKTDVIPVFVAEMCRTIDLVFQKEVEYDGVTLYRFIMPKDAWDWTLPSNKGFCHSKTGKRIFSEQNNDCLPVGLLDVSRCQIGEPPIIVSQPNFLYSPNYVQQSIEGIQYPPIQERDQIEIDLEPRLGTIIQAHRRFLISISMWKGQNLSMNELVNLHSSVVPVLEIDEYIHVDDDSLALIKTKLLLVEKSAQIGSISGVILSLLVISGVLAFVFYRKCRRGKSTKQTISNGPLYFYFIKFILYICLIFMSFCSIRHCFYFIFISIGSISLILGIFSFIFVPNFIDKIVKEKTYLGKETNGTDNIVLKNFRDLPYDVKLQIWTFSTLNMDEVLNKGKRPILEEKGPYTFSLSDRVIVPNILFQKIIDITIGQSFLIRKTIELLIRNKEKVFINVTVAELLFDGYEDEIIKNVCSKVQFICKALNVPERIGLFYGVSNFKRGCLRLSGFCSILQNGTDDGIYEVNTGLSNINLLDKVYSWNGNKGKLTNKTWYGEQARMINGTDAELFTPGLYKHDKLQIFIGQLCRSFDLKKQSTTFTSDIPVFRYSQPDNFLDVEIQKEQGFCNPDAADYFHNSSIQKSGCAPKGLLEMSTCFPGQPRILWSNSHFLNAPKVLLLKGMNLPSDEDYSYFDIEPITGVVVGVQQKSQLNLGMLRGDLSITRKMRDLIVPIIWINESAIIDSNTQEQLKLPVEMVKYAYIGGWILLLFGSFCYSLIIGLIFEQNDSIDSPLINSPQSTNT</sequence>
<accession>A0A8S9ZHJ4</accession>
<dbReference type="PANTHER" id="PTHR11923">
    <property type="entry name" value="SCAVENGER RECEPTOR CLASS B TYPE-1 SR-B1"/>
    <property type="match status" value="1"/>
</dbReference>
<dbReference type="GO" id="GO:0016020">
    <property type="term" value="C:membrane"/>
    <property type="evidence" value="ECO:0007669"/>
    <property type="project" value="UniProtKB-SubCell"/>
</dbReference>
<evidence type="ECO:0000313" key="8">
    <source>
        <dbReference type="EMBL" id="KAF7632820.1"/>
    </source>
</evidence>
<comment type="subcellular location">
    <subcellularLocation>
        <location evidence="1">Membrane</location>
    </subcellularLocation>
</comment>
<feature type="transmembrane region" description="Helical" evidence="7">
    <location>
        <begin position="476"/>
        <end position="496"/>
    </location>
</feature>
<protein>
    <submittedName>
        <fullName evidence="8">Uncharacterized protein</fullName>
    </submittedName>
</protein>
<gene>
    <name evidence="8" type="ORF">Mgra_00007810</name>
</gene>
<feature type="transmembrane region" description="Helical" evidence="7">
    <location>
        <begin position="541"/>
        <end position="563"/>
    </location>
</feature>
<keyword evidence="4 7" id="KW-1133">Transmembrane helix</keyword>
<evidence type="ECO:0000256" key="6">
    <source>
        <dbReference type="ARBA" id="ARBA00023180"/>
    </source>
</evidence>
<evidence type="ECO:0000256" key="7">
    <source>
        <dbReference type="SAM" id="Phobius"/>
    </source>
</evidence>
<evidence type="ECO:0000256" key="2">
    <source>
        <dbReference type="ARBA" id="ARBA00010532"/>
    </source>
</evidence>
<evidence type="ECO:0000256" key="1">
    <source>
        <dbReference type="ARBA" id="ARBA00004370"/>
    </source>
</evidence>
<proteinExistence type="inferred from homology"/>
<dbReference type="GO" id="GO:0005044">
    <property type="term" value="F:scavenger receptor activity"/>
    <property type="evidence" value="ECO:0007669"/>
    <property type="project" value="TreeGrafter"/>
</dbReference>
<dbReference type="PANTHER" id="PTHR11923:SF103">
    <property type="entry name" value="SCAVENGER RECEPTOR (CD36 FAMILY) RELATED"/>
    <property type="match status" value="1"/>
</dbReference>
<dbReference type="InterPro" id="IPR002159">
    <property type="entry name" value="CD36_fam"/>
</dbReference>
<evidence type="ECO:0000256" key="3">
    <source>
        <dbReference type="ARBA" id="ARBA00022692"/>
    </source>
</evidence>